<gene>
    <name evidence="4" type="ORF">DH2020_018135</name>
</gene>
<keyword evidence="2" id="KW-0378">Hydrolase</keyword>
<comment type="caution">
    <text evidence="4">The sequence shown here is derived from an EMBL/GenBank/DDBJ whole genome shotgun (WGS) entry which is preliminary data.</text>
</comment>
<evidence type="ECO:0000313" key="4">
    <source>
        <dbReference type="EMBL" id="KAK6147223.1"/>
    </source>
</evidence>
<protein>
    <recommendedName>
        <fullName evidence="3">AB hydrolase-1 domain-containing protein</fullName>
    </recommendedName>
</protein>
<evidence type="ECO:0000313" key="5">
    <source>
        <dbReference type="Proteomes" id="UP001318860"/>
    </source>
</evidence>
<evidence type="ECO:0000259" key="3">
    <source>
        <dbReference type="Pfam" id="PF12697"/>
    </source>
</evidence>
<dbReference type="EMBL" id="JABTTQ020000010">
    <property type="protein sequence ID" value="KAK6147223.1"/>
    <property type="molecule type" value="Genomic_DNA"/>
</dbReference>
<reference evidence="4 5" key="1">
    <citation type="journal article" date="2021" name="Comput. Struct. Biotechnol. J.">
        <title>De novo genome assembly of the potent medicinal plant Rehmannia glutinosa using nanopore technology.</title>
        <authorList>
            <person name="Ma L."/>
            <person name="Dong C."/>
            <person name="Song C."/>
            <person name="Wang X."/>
            <person name="Zheng X."/>
            <person name="Niu Y."/>
            <person name="Chen S."/>
            <person name="Feng W."/>
        </authorList>
    </citation>
    <scope>NUCLEOTIDE SEQUENCE [LARGE SCALE GENOMIC DNA]</scope>
    <source>
        <strain evidence="4">DH-2019</strain>
    </source>
</reference>
<keyword evidence="5" id="KW-1185">Reference proteome</keyword>
<feature type="domain" description="AB hydrolase-1" evidence="3">
    <location>
        <begin position="54"/>
        <end position="372"/>
    </location>
</feature>
<sequence length="383" mass="42889">MSKVLTKPGLNRLLNRLLNGPTPVLHHPRRSVQTLAYEEIKSSPEKPHEFTAFVLHGLLGSGRNWRSFSRSLASYLSPAQWRMVLVDLRNHGKSAEIEGFLPPHNLENAAKDLANLVKSEGWDWPDVVIGHSMGGKVALQFAQSCADGHYGDNVSLPKQIQNLTVLIALGDMFSYGCIKTVAEQLWVLDSVPGKVIRDNSDGEVENVLQTLQMFGSKYYRQKLGNGGNVERRNCLSFSPAKWACFIPVHAVLKCSMHHMLKLGFSRSLSEWIGSNLKKSEEQMTWAFNLDGSVQMFNSYREMDYWPLLEHTPKGMEISILRAEKSDRWDPDVIRQLEHVASKRVGDAEGKVSVHVLPNAGHWVHVDNPKGLLEIVAPKVASVV</sequence>
<proteinExistence type="inferred from homology"/>
<accession>A0ABR0WI33</accession>
<dbReference type="PANTHER" id="PTHR43248:SF3">
    <property type="entry name" value="AB HYDROLASE-1 DOMAIN-CONTAINING PROTEIN"/>
    <property type="match status" value="1"/>
</dbReference>
<organism evidence="4 5">
    <name type="scientific">Rehmannia glutinosa</name>
    <name type="common">Chinese foxglove</name>
    <dbReference type="NCBI Taxonomy" id="99300"/>
    <lineage>
        <taxon>Eukaryota</taxon>
        <taxon>Viridiplantae</taxon>
        <taxon>Streptophyta</taxon>
        <taxon>Embryophyta</taxon>
        <taxon>Tracheophyta</taxon>
        <taxon>Spermatophyta</taxon>
        <taxon>Magnoliopsida</taxon>
        <taxon>eudicotyledons</taxon>
        <taxon>Gunneridae</taxon>
        <taxon>Pentapetalae</taxon>
        <taxon>asterids</taxon>
        <taxon>lamiids</taxon>
        <taxon>Lamiales</taxon>
        <taxon>Orobanchaceae</taxon>
        <taxon>Rehmannieae</taxon>
        <taxon>Rehmannia</taxon>
    </lineage>
</organism>
<dbReference type="InterPro" id="IPR000073">
    <property type="entry name" value="AB_hydrolase_1"/>
</dbReference>
<dbReference type="Gene3D" id="3.40.50.1820">
    <property type="entry name" value="alpha/beta hydrolase"/>
    <property type="match status" value="1"/>
</dbReference>
<dbReference type="SUPFAM" id="SSF53474">
    <property type="entry name" value="alpha/beta-Hydrolases"/>
    <property type="match status" value="1"/>
</dbReference>
<dbReference type="Proteomes" id="UP001318860">
    <property type="component" value="Unassembled WGS sequence"/>
</dbReference>
<dbReference type="InterPro" id="IPR029058">
    <property type="entry name" value="AB_hydrolase_fold"/>
</dbReference>
<evidence type="ECO:0000256" key="2">
    <source>
        <dbReference type="ARBA" id="ARBA00022801"/>
    </source>
</evidence>
<comment type="similarity">
    <text evidence="1">Belongs to the peptidase S33 family.</text>
</comment>
<evidence type="ECO:0000256" key="1">
    <source>
        <dbReference type="ARBA" id="ARBA00010088"/>
    </source>
</evidence>
<name>A0ABR0WI33_REHGL</name>
<dbReference type="PANTHER" id="PTHR43248">
    <property type="entry name" value="2-SUCCINYL-6-HYDROXY-2,4-CYCLOHEXADIENE-1-CARBOXYLATE SYNTHASE"/>
    <property type="match status" value="1"/>
</dbReference>
<dbReference type="InterPro" id="IPR051601">
    <property type="entry name" value="Serine_prot/Carboxylest_S33"/>
</dbReference>
<dbReference type="Pfam" id="PF12697">
    <property type="entry name" value="Abhydrolase_6"/>
    <property type="match status" value="1"/>
</dbReference>